<proteinExistence type="predicted"/>
<dbReference type="EMBL" id="CAAKMV010000134">
    <property type="protein sequence ID" value="VIO58680.1"/>
    <property type="molecule type" value="Genomic_DNA"/>
</dbReference>
<evidence type="ECO:0000313" key="1">
    <source>
        <dbReference type="EMBL" id="VIO58680.1"/>
    </source>
</evidence>
<reference evidence="1" key="1">
    <citation type="submission" date="2019-04" db="EMBL/GenBank/DDBJ databases">
        <authorList>
            <person name="Melise S."/>
            <person name="Noan J."/>
            <person name="Okalmin O."/>
        </authorList>
    </citation>
    <scope>NUCLEOTIDE SEQUENCE</scope>
    <source>
        <strain evidence="1">FN9</strain>
    </source>
</reference>
<protein>
    <submittedName>
        <fullName evidence="1">Uncharacterized protein</fullName>
    </submittedName>
</protein>
<organism evidence="1">
    <name type="scientific">Gibberella zeae</name>
    <name type="common">Wheat head blight fungus</name>
    <name type="synonym">Fusarium graminearum</name>
    <dbReference type="NCBI Taxonomy" id="5518"/>
    <lineage>
        <taxon>Eukaryota</taxon>
        <taxon>Fungi</taxon>
        <taxon>Dikarya</taxon>
        <taxon>Ascomycota</taxon>
        <taxon>Pezizomycotina</taxon>
        <taxon>Sordariomycetes</taxon>
        <taxon>Hypocreomycetidae</taxon>
        <taxon>Hypocreales</taxon>
        <taxon>Nectriaceae</taxon>
        <taxon>Fusarium</taxon>
    </lineage>
</organism>
<name>A0A4E9EB37_GIBZA</name>
<sequence length="83" mass="9197">MPLLNRASPSLDFQGVHDFSGYHRLWDNTNSIFKLIVKVYVSFLASWIDSFLNCDVHLERSLSVGSGALCAVVGSQTQDSTFS</sequence>
<dbReference type="AlphaFoldDB" id="A0A4E9EB37"/>
<accession>A0A4E9EB37</accession>
<gene>
    <name evidence="1" type="ORF">FUG_LOCUS313262</name>
</gene>